<dbReference type="Proteomes" id="UP001424741">
    <property type="component" value="Unassembled WGS sequence"/>
</dbReference>
<evidence type="ECO:0000313" key="2">
    <source>
        <dbReference type="Proteomes" id="UP001424741"/>
    </source>
</evidence>
<dbReference type="RefSeq" id="WP_346190114.1">
    <property type="nucleotide sequence ID" value="NZ_BAABRL010000021.1"/>
</dbReference>
<comment type="caution">
    <text evidence="1">The sequence shown here is derived from an EMBL/GenBank/DDBJ whole genome shotgun (WGS) entry which is preliminary data.</text>
</comment>
<gene>
    <name evidence="1" type="ORF">Rhal01_03837</name>
</gene>
<protein>
    <recommendedName>
        <fullName evidence="3">FecR protein domain-containing protein</fullName>
    </recommendedName>
</protein>
<proteinExistence type="predicted"/>
<evidence type="ECO:0008006" key="3">
    <source>
        <dbReference type="Google" id="ProtNLM"/>
    </source>
</evidence>
<name>A0ABP9V4P2_9BACT</name>
<organism evidence="1 2">
    <name type="scientific">Rubritalea halochordaticola</name>
    <dbReference type="NCBI Taxonomy" id="714537"/>
    <lineage>
        <taxon>Bacteria</taxon>
        <taxon>Pseudomonadati</taxon>
        <taxon>Verrucomicrobiota</taxon>
        <taxon>Verrucomicrobiia</taxon>
        <taxon>Verrucomicrobiales</taxon>
        <taxon>Rubritaleaceae</taxon>
        <taxon>Rubritalea</taxon>
    </lineage>
</organism>
<accession>A0ABP9V4P2</accession>
<keyword evidence="2" id="KW-1185">Reference proteome</keyword>
<dbReference type="EMBL" id="BAABRL010000021">
    <property type="protein sequence ID" value="GAA5497641.1"/>
    <property type="molecule type" value="Genomic_DNA"/>
</dbReference>
<evidence type="ECO:0000313" key="1">
    <source>
        <dbReference type="EMBL" id="GAA5497641.1"/>
    </source>
</evidence>
<reference evidence="1 2" key="1">
    <citation type="submission" date="2024-02" db="EMBL/GenBank/DDBJ databases">
        <title>Rubritalea halochordaticola NBRC 107102.</title>
        <authorList>
            <person name="Ichikawa N."/>
            <person name="Katano-Makiyama Y."/>
            <person name="Hidaka K."/>
        </authorList>
    </citation>
    <scope>NUCLEOTIDE SEQUENCE [LARGE SCALE GENOMIC DNA]</scope>
    <source>
        <strain evidence="1 2">NBRC 107102</strain>
    </source>
</reference>
<sequence>MKTRRVSILLGIVLLFGGLLGGWGLRGIYADLFLLENRFKLVNASEQERELRVKFPSGESFTASLDAGGSVEFEIRDTGEGSITVLERGQQLGSAGYVTTSNPLTIISVTRETVYTSQVFP</sequence>